<dbReference type="InterPro" id="IPR002125">
    <property type="entry name" value="CMP_dCMP_dom"/>
</dbReference>
<dbReference type="SUPFAM" id="SSF53927">
    <property type="entry name" value="Cytidine deaminase-like"/>
    <property type="match status" value="1"/>
</dbReference>
<feature type="region of interest" description="Disordered" evidence="1">
    <location>
        <begin position="163"/>
        <end position="189"/>
    </location>
</feature>
<dbReference type="InterPro" id="IPR006691">
    <property type="entry name" value="GyrA/parC_rep"/>
</dbReference>
<sequence length="647" mass="71717">MNDKPSQSLNIQNPLRSSETVRQLNPDELNIPINAGNKESTNNQWDELFDLAKEAANRNTVGAAAATVNGDLSNGAALTGKNSGEVHAIELAVWNAYLKHQSPVQKIVVFTNNSEFKPCNRCLSVIRDYAAAPTIRIVNIEGENQREYSDIESLLSNIEIEDSNHSQKSDDIQSVQQSPSQAGNEADDSLDVEYIRFPQGVYHLKYKGIDSTFCGRDLKGEDYRRSDTEPELLDSCKDCTGESSRKTLEERMADARKDLCDLVVGVQPSSTDPGTFSNGELNSILDAVPTEFPDFERSNAHIRYNLSWAIRDVADESHEPNTFKIEEMKALIDAISDGRLISSAMSVFVYTEQGYVKRTPLSEYEMQRRAGKGLVGANLEEDDSICSVFIGNPRDNVLLFTDEGKVYTTKAYEIPESPKEEVGVQFSAVIDLDSNESVQQTLMMRNLEDNDYIAMVTRDGYFKRTGVTEFENIHSGGIKAVDLDEDEIRGISWTDGSSDIFIETQEGQSIRFNESDARPMGRSARGVVGIELESTDEVTDLTVIDQGGNTEILTITRNGFGKRTPTNEYRVQSRKGKGLLDITTGDRNGPVVAVKTVKSENSVLIFSKNGRLIHIPRDDISVVGRNTKGVLLMRLNEGDKIAEMDLA</sequence>
<dbReference type="GO" id="GO:0005524">
    <property type="term" value="F:ATP binding"/>
    <property type="evidence" value="ECO:0007669"/>
    <property type="project" value="InterPro"/>
</dbReference>
<dbReference type="InterPro" id="IPR035516">
    <property type="entry name" value="Gyrase/topoIV_suA_C"/>
</dbReference>
<feature type="domain" description="CMP/dCMP-type deaminase" evidence="2">
    <location>
        <begin position="43"/>
        <end position="162"/>
    </location>
</feature>
<evidence type="ECO:0000313" key="3">
    <source>
        <dbReference type="EMBL" id="MCQ4334767.1"/>
    </source>
</evidence>
<dbReference type="PANTHER" id="PTHR43493">
    <property type="entry name" value="DNA GYRASE/TOPOISOMERASE SUBUNIT A"/>
    <property type="match status" value="1"/>
</dbReference>
<dbReference type="EMBL" id="JAHLKM010000036">
    <property type="protein sequence ID" value="MCQ4334767.1"/>
    <property type="molecule type" value="Genomic_DNA"/>
</dbReference>
<feature type="compositionally biased region" description="Polar residues" evidence="1">
    <location>
        <begin position="172"/>
        <end position="183"/>
    </location>
</feature>
<evidence type="ECO:0000256" key="1">
    <source>
        <dbReference type="SAM" id="MobiDB-lite"/>
    </source>
</evidence>
<dbReference type="GO" id="GO:0003677">
    <property type="term" value="F:DNA binding"/>
    <property type="evidence" value="ECO:0007669"/>
    <property type="project" value="InterPro"/>
</dbReference>
<dbReference type="InterPro" id="IPR050220">
    <property type="entry name" value="Type_II_DNA_Topoisomerases"/>
</dbReference>
<dbReference type="GO" id="GO:0003918">
    <property type="term" value="F:DNA topoisomerase type II (double strand cut, ATP-hydrolyzing) activity"/>
    <property type="evidence" value="ECO:0007669"/>
    <property type="project" value="TreeGrafter"/>
</dbReference>
<keyword evidence="4" id="KW-1185">Reference proteome</keyword>
<evidence type="ECO:0000259" key="2">
    <source>
        <dbReference type="PROSITE" id="PS51747"/>
    </source>
</evidence>
<dbReference type="Proteomes" id="UP001139494">
    <property type="component" value="Unassembled WGS sequence"/>
</dbReference>
<dbReference type="Gene3D" id="3.40.140.10">
    <property type="entry name" value="Cytidine Deaminase, domain 2"/>
    <property type="match status" value="1"/>
</dbReference>
<dbReference type="RefSeq" id="WP_256030862.1">
    <property type="nucleotide sequence ID" value="NZ_JAHLKM010000036.1"/>
</dbReference>
<dbReference type="Gene3D" id="2.120.10.90">
    <property type="entry name" value="DNA gyrase/topoisomerase IV, subunit A, C-terminal"/>
    <property type="match status" value="1"/>
</dbReference>
<evidence type="ECO:0000313" key="4">
    <source>
        <dbReference type="Proteomes" id="UP001139494"/>
    </source>
</evidence>
<accession>A0A9R1CW01</accession>
<name>A0A9R1CW01_9EURY</name>
<dbReference type="InterPro" id="IPR016193">
    <property type="entry name" value="Cytidine_deaminase-like"/>
</dbReference>
<dbReference type="Pfam" id="PF03989">
    <property type="entry name" value="DNA_gyraseA_C"/>
    <property type="match status" value="6"/>
</dbReference>
<dbReference type="SUPFAM" id="SSF101904">
    <property type="entry name" value="GyrA/ParC C-terminal domain-like"/>
    <property type="match status" value="1"/>
</dbReference>
<proteinExistence type="predicted"/>
<dbReference type="GO" id="GO:0006265">
    <property type="term" value="P:DNA topological change"/>
    <property type="evidence" value="ECO:0007669"/>
    <property type="project" value="InterPro"/>
</dbReference>
<comment type="caution">
    <text evidence="3">The sequence shown here is derived from an EMBL/GenBank/DDBJ whole genome shotgun (WGS) entry which is preliminary data.</text>
</comment>
<dbReference type="PANTHER" id="PTHR43493:SF5">
    <property type="entry name" value="DNA GYRASE SUBUNIT A, CHLOROPLASTIC_MITOCHONDRIAL"/>
    <property type="match status" value="1"/>
</dbReference>
<protein>
    <recommendedName>
        <fullName evidence="2">CMP/dCMP-type deaminase domain-containing protein</fullName>
    </recommendedName>
</protein>
<dbReference type="AlphaFoldDB" id="A0A9R1CW01"/>
<dbReference type="GO" id="GO:0009330">
    <property type="term" value="C:DNA topoisomerase type II (double strand cut, ATP-hydrolyzing) complex"/>
    <property type="evidence" value="ECO:0007669"/>
    <property type="project" value="TreeGrafter"/>
</dbReference>
<organism evidence="3 4">
    <name type="scientific">Natronomonas aquatica</name>
    <dbReference type="NCBI Taxonomy" id="2841590"/>
    <lineage>
        <taxon>Archaea</taxon>
        <taxon>Methanobacteriati</taxon>
        <taxon>Methanobacteriota</taxon>
        <taxon>Stenosarchaea group</taxon>
        <taxon>Halobacteria</taxon>
        <taxon>Halobacteriales</taxon>
        <taxon>Natronomonadaceae</taxon>
        <taxon>Natronomonas</taxon>
    </lineage>
</organism>
<gene>
    <name evidence="3" type="ORF">KM295_15035</name>
</gene>
<dbReference type="PROSITE" id="PS51747">
    <property type="entry name" value="CYT_DCMP_DEAMINASES_2"/>
    <property type="match status" value="1"/>
</dbReference>
<reference evidence="3" key="1">
    <citation type="journal article" date="2023" name="Front. Microbiol.">
        <title>Genomic-based phylogenetic and metabolic analyses of the genus Natronomonas, and description of Natronomonas aquatica sp. nov.</title>
        <authorList>
            <person name="Garcia-Roldan A."/>
            <person name="Duran-Viseras A."/>
            <person name="de la Haba R.R."/>
            <person name="Corral P."/>
            <person name="Sanchez-Porro C."/>
            <person name="Ventosa A."/>
        </authorList>
    </citation>
    <scope>NUCLEOTIDE SEQUENCE</scope>
    <source>
        <strain evidence="3">F2-12</strain>
    </source>
</reference>